<dbReference type="Gene3D" id="1.10.1780.10">
    <property type="entry name" value="Clp, N-terminal domain"/>
    <property type="match status" value="1"/>
</dbReference>
<reference evidence="1 2" key="1">
    <citation type="submission" date="2016-07" db="EMBL/GenBank/DDBJ databases">
        <title>Draft Genome Sequence of Bifidobacterium adolescentis strain Km 4.</title>
        <authorList>
            <person name="Danilenko V.N."/>
        </authorList>
    </citation>
    <scope>NUCLEOTIDE SEQUENCE [LARGE SCALE GENOMIC DNA]</scope>
    <source>
        <strain evidence="1 2">Km 4</strain>
    </source>
</reference>
<evidence type="ECO:0000313" key="2">
    <source>
        <dbReference type="Proteomes" id="UP000175684"/>
    </source>
</evidence>
<dbReference type="SUPFAM" id="SSF81923">
    <property type="entry name" value="Double Clp-N motif"/>
    <property type="match status" value="1"/>
</dbReference>
<protein>
    <submittedName>
        <fullName evidence="1">Uncharacterized protein</fullName>
    </submittedName>
</protein>
<dbReference type="RefSeq" id="WP_070123073.1">
    <property type="nucleotide sequence ID" value="NZ_MAXD01000016.1"/>
</dbReference>
<proteinExistence type="predicted"/>
<dbReference type="InterPro" id="IPR036628">
    <property type="entry name" value="Clp_N_dom_sf"/>
</dbReference>
<gene>
    <name evidence="1" type="ORF">BBK15_09965</name>
</gene>
<organism evidence="1 2">
    <name type="scientific">Bifidobacterium adolescentis</name>
    <dbReference type="NCBI Taxonomy" id="1680"/>
    <lineage>
        <taxon>Bacteria</taxon>
        <taxon>Bacillati</taxon>
        <taxon>Actinomycetota</taxon>
        <taxon>Actinomycetes</taxon>
        <taxon>Bifidobacteriales</taxon>
        <taxon>Bifidobacteriaceae</taxon>
        <taxon>Bifidobacterium</taxon>
    </lineage>
</organism>
<accession>A0A1E7XXR0</accession>
<name>A0A1E7XXR0_BIFAD</name>
<sequence>MDSTLDKRIAAMRDSLMDTALEAAESRGQRLAGVAHVLYALYRDDGFAGRLLRAHGLESAEIRRLMGTVPNMPLADGGKPVPNLSTRRILKHANDTLEVLRYLQGNDQVAGLLASHGIGKPDRQPTQAQVLAAAQAGVEAAGLLAPGRDYGMDPGHLARVRLMLEAALDGDSEMNARTETLAEVIDWLGDEADREWECAKDGLSDGYGGFDAYTRAIQHCQDMIVEDEASSGKHTKIALLKHLADTFDERLRKAEQAKDRGAGYTYNDGRSDAYGWAATYCRLMIEQMQRYEGKE</sequence>
<evidence type="ECO:0000313" key="1">
    <source>
        <dbReference type="EMBL" id="OFA33627.1"/>
    </source>
</evidence>
<dbReference type="AlphaFoldDB" id="A0A1E7XXR0"/>
<comment type="caution">
    <text evidence="1">The sequence shown here is derived from an EMBL/GenBank/DDBJ whole genome shotgun (WGS) entry which is preliminary data.</text>
</comment>
<dbReference type="EMBL" id="MAXD01000016">
    <property type="protein sequence ID" value="OFA33627.1"/>
    <property type="molecule type" value="Genomic_DNA"/>
</dbReference>
<dbReference type="Proteomes" id="UP000175684">
    <property type="component" value="Unassembled WGS sequence"/>
</dbReference>